<evidence type="ECO:0000313" key="3">
    <source>
        <dbReference type="Proteomes" id="UP000001733"/>
    </source>
</evidence>
<dbReference type="OrthoDB" id="9766847at2"/>
<proteinExistence type="predicted"/>
<dbReference type="AlphaFoldDB" id="B5YCG4"/>
<dbReference type="Pfam" id="PF00905">
    <property type="entry name" value="Transpeptidase"/>
    <property type="match status" value="1"/>
</dbReference>
<keyword evidence="2" id="KW-0132">Cell division</keyword>
<feature type="domain" description="Penicillin-binding protein transpeptidase" evidence="1">
    <location>
        <begin position="4"/>
        <end position="151"/>
    </location>
</feature>
<dbReference type="GO" id="GO:0071972">
    <property type="term" value="F:peptidoglycan L,D-transpeptidase activity"/>
    <property type="evidence" value="ECO:0007669"/>
    <property type="project" value="TreeGrafter"/>
</dbReference>
<dbReference type="GO" id="GO:0005886">
    <property type="term" value="C:plasma membrane"/>
    <property type="evidence" value="ECO:0007669"/>
    <property type="project" value="TreeGrafter"/>
</dbReference>
<dbReference type="RefSeq" id="WP_012547522.1">
    <property type="nucleotide sequence ID" value="NC_011297.1"/>
</dbReference>
<sequence length="162" mass="17540">MANLAIGQGDWLLTPLQLALVGAFIYNEGVVFKPHIVKEILSSDGKEVIKRIEPEVLRKSTDISHEIFSIIKEGMINVFESGTARALKYITKYPIAGKTGTAENPHGKPHSIFLCYGPTDGVDPNDAVVSVIIENVGSGSAYAGPVAAKLIDAYFDKYGYKK</sequence>
<dbReference type="HOGENOM" id="CLU_1632756_0_0_0"/>
<dbReference type="EMBL" id="CP001146">
    <property type="protein sequence ID" value="ACI18890.1"/>
    <property type="molecule type" value="Genomic_DNA"/>
</dbReference>
<name>B5YCG4_DICT6</name>
<organism evidence="2 3">
    <name type="scientific">Dictyoglomus thermophilum (strain ATCC 35947 / DSM 3960 / H-6-12)</name>
    <dbReference type="NCBI Taxonomy" id="309799"/>
    <lineage>
        <taxon>Bacteria</taxon>
        <taxon>Pseudomonadati</taxon>
        <taxon>Dictyoglomota</taxon>
        <taxon>Dictyoglomia</taxon>
        <taxon>Dictyoglomales</taxon>
        <taxon>Dictyoglomaceae</taxon>
        <taxon>Dictyoglomus</taxon>
    </lineage>
</organism>
<evidence type="ECO:0000259" key="1">
    <source>
        <dbReference type="Pfam" id="PF00905"/>
    </source>
</evidence>
<dbReference type="GO" id="GO:0071555">
    <property type="term" value="P:cell wall organization"/>
    <property type="evidence" value="ECO:0007669"/>
    <property type="project" value="TreeGrafter"/>
</dbReference>
<keyword evidence="3" id="KW-1185">Reference proteome</keyword>
<dbReference type="Gene3D" id="3.40.710.10">
    <property type="entry name" value="DD-peptidase/beta-lactamase superfamily"/>
    <property type="match status" value="1"/>
</dbReference>
<protein>
    <submittedName>
        <fullName evidence="2">Cell division protein FtsI/penicillin-binding protein 2</fullName>
    </submittedName>
</protein>
<dbReference type="KEGG" id="dth:DICTH_0339"/>
<dbReference type="PANTHER" id="PTHR30627">
    <property type="entry name" value="PEPTIDOGLYCAN D,D-TRANSPEPTIDASE"/>
    <property type="match status" value="1"/>
</dbReference>
<dbReference type="STRING" id="309799.DICTH_0339"/>
<accession>B5YCG4</accession>
<dbReference type="Proteomes" id="UP000001733">
    <property type="component" value="Chromosome"/>
</dbReference>
<dbReference type="GO" id="GO:0008658">
    <property type="term" value="F:penicillin binding"/>
    <property type="evidence" value="ECO:0007669"/>
    <property type="project" value="InterPro"/>
</dbReference>
<dbReference type="PANTHER" id="PTHR30627:SF2">
    <property type="entry name" value="PEPTIDOGLYCAN D,D-TRANSPEPTIDASE MRDA"/>
    <property type="match status" value="1"/>
</dbReference>
<dbReference type="InterPro" id="IPR050515">
    <property type="entry name" value="Beta-lactam/transpept"/>
</dbReference>
<gene>
    <name evidence="2" type="ordered locus">DICTH_0339</name>
</gene>
<reference evidence="2 3" key="1">
    <citation type="journal article" date="2014" name="Genome Announc.">
        <title>Complete Genome Sequence of the Extreme Thermophile Dictyoglomus thermophilum H-6-12.</title>
        <authorList>
            <person name="Coil D.A."/>
            <person name="Badger J.H."/>
            <person name="Forberger H.C."/>
            <person name="Riggs F."/>
            <person name="Madupu R."/>
            <person name="Fedorova N."/>
            <person name="Ward N."/>
            <person name="Robb F.T."/>
            <person name="Eisen J.A."/>
        </authorList>
    </citation>
    <scope>NUCLEOTIDE SEQUENCE [LARGE SCALE GENOMIC DNA]</scope>
    <source>
        <strain evidence="3">ATCC 35947 / DSM 3960 / H-6-12</strain>
    </source>
</reference>
<dbReference type="GO" id="GO:0051301">
    <property type="term" value="P:cell division"/>
    <property type="evidence" value="ECO:0007669"/>
    <property type="project" value="UniProtKB-KW"/>
</dbReference>
<evidence type="ECO:0000313" key="2">
    <source>
        <dbReference type="EMBL" id="ACI18890.1"/>
    </source>
</evidence>
<dbReference type="InterPro" id="IPR012338">
    <property type="entry name" value="Beta-lactam/transpept-like"/>
</dbReference>
<dbReference type="PaxDb" id="309799-DICTH_0339"/>
<dbReference type="SUPFAM" id="SSF56601">
    <property type="entry name" value="beta-lactamase/transpeptidase-like"/>
    <property type="match status" value="1"/>
</dbReference>
<keyword evidence="2" id="KW-0131">Cell cycle</keyword>
<dbReference type="InterPro" id="IPR001460">
    <property type="entry name" value="PCN-bd_Tpept"/>
</dbReference>
<dbReference type="eggNOG" id="COG0768">
    <property type="taxonomic scope" value="Bacteria"/>
</dbReference>